<dbReference type="AlphaFoldDB" id="A0A2X0K9N2"/>
<keyword evidence="2" id="KW-1185">Reference proteome</keyword>
<dbReference type="EMBL" id="QKYN01000070">
    <property type="protein sequence ID" value="RAG84189.1"/>
    <property type="molecule type" value="Genomic_DNA"/>
</dbReference>
<comment type="caution">
    <text evidence="1">The sequence shown here is derived from an EMBL/GenBank/DDBJ whole genome shotgun (WGS) entry which is preliminary data.</text>
</comment>
<evidence type="ECO:0000313" key="1">
    <source>
        <dbReference type="EMBL" id="RAG84189.1"/>
    </source>
</evidence>
<sequence length="111" mass="11670">MPTSPRVSGLRGQLAGHLAALLDVTRELNERTGGLEDAAASLTARLAELGTHLPPRAAVAYPSDLDALHAQAFDLAGRVLVVAASQQDTRTAILACRRMDFHTAARETATA</sequence>
<name>A0A2X0K9N2_9ACTN</name>
<dbReference type="Proteomes" id="UP000248889">
    <property type="component" value="Unassembled WGS sequence"/>
</dbReference>
<reference evidence="1 2" key="1">
    <citation type="submission" date="2018-06" db="EMBL/GenBank/DDBJ databases">
        <title>Streptacidiphilus pinicola sp. nov., isolated from pine grove soil.</title>
        <authorList>
            <person name="Roh S.G."/>
            <person name="Park S."/>
            <person name="Kim M.-K."/>
            <person name="Yun B.-R."/>
            <person name="Park J."/>
            <person name="Kim M.J."/>
            <person name="Kim Y.S."/>
            <person name="Kim S.B."/>
        </authorList>
    </citation>
    <scope>NUCLEOTIDE SEQUENCE [LARGE SCALE GENOMIC DNA]</scope>
    <source>
        <strain evidence="1 2">MMS16-CNU450</strain>
    </source>
</reference>
<organism evidence="1 2">
    <name type="scientific">Streptacidiphilus pinicola</name>
    <dbReference type="NCBI Taxonomy" id="2219663"/>
    <lineage>
        <taxon>Bacteria</taxon>
        <taxon>Bacillati</taxon>
        <taxon>Actinomycetota</taxon>
        <taxon>Actinomycetes</taxon>
        <taxon>Kitasatosporales</taxon>
        <taxon>Streptomycetaceae</taxon>
        <taxon>Streptacidiphilus</taxon>
    </lineage>
</organism>
<accession>A0A2X0K9N2</accession>
<proteinExistence type="predicted"/>
<protein>
    <submittedName>
        <fullName evidence="1">Uncharacterized protein</fullName>
    </submittedName>
</protein>
<gene>
    <name evidence="1" type="ORF">DN069_18205</name>
</gene>
<evidence type="ECO:0000313" key="2">
    <source>
        <dbReference type="Proteomes" id="UP000248889"/>
    </source>
</evidence>